<evidence type="ECO:0000313" key="1">
    <source>
        <dbReference type="EMBL" id="EXZ74252.1"/>
    </source>
</evidence>
<name>A0A016BZX6_BACFG</name>
<reference evidence="1 2" key="1">
    <citation type="submission" date="2014-02" db="EMBL/GenBank/DDBJ databases">
        <authorList>
            <person name="Sears C."/>
            <person name="Carroll K."/>
            <person name="Sack B.R."/>
            <person name="Qadri F."/>
            <person name="Myers L.L."/>
            <person name="Chung G.-T."/>
            <person name="Escheverria P."/>
            <person name="Fraser C.M."/>
            <person name="Sadzewicz L."/>
            <person name="Shefchek K.A."/>
            <person name="Tallon L."/>
            <person name="Das S.P."/>
            <person name="Daugherty S."/>
            <person name="Mongodin E.F."/>
        </authorList>
    </citation>
    <scope>NUCLEOTIDE SEQUENCE [LARGE SCALE GENOMIC DNA]</scope>
    <source>
        <strain evidence="1 2">3976T8</strain>
    </source>
</reference>
<sequence length="56" mass="6773">MVFPLFYPSFLEVIKDDKVLQYTIGNRLADMFNAYAIWLLYFDKIYISYCIWSYGL</sequence>
<protein>
    <submittedName>
        <fullName evidence="1">Uncharacterized protein</fullName>
    </submittedName>
</protein>
<dbReference type="EMBL" id="JGDS01000044">
    <property type="protein sequence ID" value="EXZ74252.1"/>
    <property type="molecule type" value="Genomic_DNA"/>
</dbReference>
<dbReference type="AlphaFoldDB" id="A0A016BZX6"/>
<accession>A0A016BZX6</accession>
<comment type="caution">
    <text evidence="1">The sequence shown here is derived from an EMBL/GenBank/DDBJ whole genome shotgun (WGS) entry which is preliminary data.</text>
</comment>
<proteinExistence type="predicted"/>
<evidence type="ECO:0000313" key="2">
    <source>
        <dbReference type="Proteomes" id="UP000020938"/>
    </source>
</evidence>
<dbReference type="Proteomes" id="UP000020938">
    <property type="component" value="Unassembled WGS sequence"/>
</dbReference>
<gene>
    <name evidence="1" type="ORF">M123_1391</name>
</gene>
<organism evidence="1 2">
    <name type="scientific">Bacteroides fragilis str. 3976T8</name>
    <dbReference type="NCBI Taxonomy" id="1339314"/>
    <lineage>
        <taxon>Bacteria</taxon>
        <taxon>Pseudomonadati</taxon>
        <taxon>Bacteroidota</taxon>
        <taxon>Bacteroidia</taxon>
        <taxon>Bacteroidales</taxon>
        <taxon>Bacteroidaceae</taxon>
        <taxon>Bacteroides</taxon>
    </lineage>
</organism>